<dbReference type="PANTHER" id="PTHR42798:SF2">
    <property type="entry name" value="ABC TRANSPORTER ATP-BINDING PROTEIN MG467-RELATED"/>
    <property type="match status" value="1"/>
</dbReference>
<evidence type="ECO:0000256" key="3">
    <source>
        <dbReference type="ARBA" id="ARBA00022967"/>
    </source>
</evidence>
<organism evidence="5 6">
    <name type="scientific">Coprobacter secundus subsp. similis</name>
    <dbReference type="NCBI Taxonomy" id="2751153"/>
    <lineage>
        <taxon>Bacteria</taxon>
        <taxon>Pseudomonadati</taxon>
        <taxon>Bacteroidota</taxon>
        <taxon>Bacteroidia</taxon>
        <taxon>Bacteroidales</taxon>
        <taxon>Barnesiellaceae</taxon>
        <taxon>Coprobacter</taxon>
    </lineage>
</organism>
<keyword evidence="2 5" id="KW-0067">ATP-binding</keyword>
<evidence type="ECO:0000256" key="1">
    <source>
        <dbReference type="ARBA" id="ARBA00022741"/>
    </source>
</evidence>
<dbReference type="Pfam" id="PF00005">
    <property type="entry name" value="ABC_tran"/>
    <property type="match status" value="1"/>
</dbReference>
<protein>
    <submittedName>
        <fullName evidence="5">ABC transporter ATP-binding protein</fullName>
    </submittedName>
</protein>
<evidence type="ECO:0000256" key="2">
    <source>
        <dbReference type="ARBA" id="ARBA00022840"/>
    </source>
</evidence>
<keyword evidence="3" id="KW-1278">Translocase</keyword>
<dbReference type="InterPro" id="IPR003439">
    <property type="entry name" value="ABC_transporter-like_ATP-bd"/>
</dbReference>
<dbReference type="PROSITE" id="PS00211">
    <property type="entry name" value="ABC_TRANSPORTER_1"/>
    <property type="match status" value="1"/>
</dbReference>
<reference evidence="6" key="1">
    <citation type="submission" date="2020-07" db="EMBL/GenBank/DDBJ databases">
        <title>Complete genome sequencing of Coprobacter sp. strain 2CBH44.</title>
        <authorList>
            <person name="Sakamoto M."/>
            <person name="Murakami T."/>
            <person name="Mori H."/>
        </authorList>
    </citation>
    <scope>NUCLEOTIDE SEQUENCE [LARGE SCALE GENOMIC DNA]</scope>
    <source>
        <strain evidence="6">2CBH44</strain>
    </source>
</reference>
<accession>A0A7G1HXK2</accession>
<dbReference type="InterPro" id="IPR017871">
    <property type="entry name" value="ABC_transporter-like_CS"/>
</dbReference>
<dbReference type="PANTHER" id="PTHR42798">
    <property type="entry name" value="LIPOPROTEIN-RELEASING SYSTEM ATP-BINDING PROTEIN LOLD"/>
    <property type="match status" value="1"/>
</dbReference>
<dbReference type="AlphaFoldDB" id="A0A7G1HXK2"/>
<dbReference type="KEGG" id="copr:Cop2CBH44_16040"/>
<dbReference type="Gene3D" id="3.40.50.300">
    <property type="entry name" value="P-loop containing nucleotide triphosphate hydrolases"/>
    <property type="match status" value="1"/>
</dbReference>
<feature type="domain" description="ABC transporter" evidence="4">
    <location>
        <begin position="4"/>
        <end position="215"/>
    </location>
</feature>
<evidence type="ECO:0000313" key="6">
    <source>
        <dbReference type="Proteomes" id="UP000594042"/>
    </source>
</evidence>
<keyword evidence="1" id="KW-0547">Nucleotide-binding</keyword>
<proteinExistence type="predicted"/>
<evidence type="ECO:0000313" key="5">
    <source>
        <dbReference type="EMBL" id="BCI63251.1"/>
    </source>
</evidence>
<sequence length="215" mass="24874">MNTITLQQVLPAVFSETHEAFDSDVWLKNLTIEKGKFYLIEAASGTGKSSFCSYLYGYRHDYSGEILFDNKSSQLLSTRQWTSLRRNSISFLFQDLRLFPELTARENIELKNNITHHKSELEIRQFFEMMGINDKWDTKVSKMSFGQQQRIAFIRALCQPFDFILLDEPISHLDDANGHIMARILLQECKVQNAGIIVTSIGKHLEINYDKILSL</sequence>
<name>A0A7G1HXK2_9BACT</name>
<dbReference type="SUPFAM" id="SSF52540">
    <property type="entry name" value="P-loop containing nucleoside triphosphate hydrolases"/>
    <property type="match status" value="1"/>
</dbReference>
<dbReference type="GO" id="GO:0005524">
    <property type="term" value="F:ATP binding"/>
    <property type="evidence" value="ECO:0007669"/>
    <property type="project" value="UniProtKB-KW"/>
</dbReference>
<dbReference type="RefSeq" id="WP_021932023.1">
    <property type="nucleotide sequence ID" value="NZ_AP023322.1"/>
</dbReference>
<dbReference type="Proteomes" id="UP000594042">
    <property type="component" value="Chromosome"/>
</dbReference>
<gene>
    <name evidence="5" type="ORF">Cop2CBH44_16040</name>
</gene>
<keyword evidence="6" id="KW-1185">Reference proteome</keyword>
<dbReference type="PROSITE" id="PS50893">
    <property type="entry name" value="ABC_TRANSPORTER_2"/>
    <property type="match status" value="1"/>
</dbReference>
<dbReference type="EMBL" id="AP023322">
    <property type="protein sequence ID" value="BCI63251.1"/>
    <property type="molecule type" value="Genomic_DNA"/>
</dbReference>
<dbReference type="GO" id="GO:0016887">
    <property type="term" value="F:ATP hydrolysis activity"/>
    <property type="evidence" value="ECO:0007669"/>
    <property type="project" value="InterPro"/>
</dbReference>
<dbReference type="InterPro" id="IPR027417">
    <property type="entry name" value="P-loop_NTPase"/>
</dbReference>
<evidence type="ECO:0000259" key="4">
    <source>
        <dbReference type="PROSITE" id="PS50893"/>
    </source>
</evidence>